<evidence type="ECO:0000256" key="4">
    <source>
        <dbReference type="ARBA" id="ARBA00023163"/>
    </source>
</evidence>
<comment type="similarity">
    <text evidence="1">Belongs to the LysR transcriptional regulatory family.</text>
</comment>
<evidence type="ECO:0000256" key="3">
    <source>
        <dbReference type="ARBA" id="ARBA00023125"/>
    </source>
</evidence>
<proteinExistence type="inferred from homology"/>
<feature type="domain" description="HTH lysR-type" evidence="5">
    <location>
        <begin position="6"/>
        <end position="63"/>
    </location>
</feature>
<dbReference type="PANTHER" id="PTHR30537">
    <property type="entry name" value="HTH-TYPE TRANSCRIPTIONAL REGULATOR"/>
    <property type="match status" value="1"/>
</dbReference>
<keyword evidence="2" id="KW-0805">Transcription regulation</keyword>
<evidence type="ECO:0000259" key="5">
    <source>
        <dbReference type="PROSITE" id="PS50931"/>
    </source>
</evidence>
<dbReference type="Pfam" id="PF00126">
    <property type="entry name" value="HTH_1"/>
    <property type="match status" value="1"/>
</dbReference>
<dbReference type="Gene3D" id="1.10.10.10">
    <property type="entry name" value="Winged helix-like DNA-binding domain superfamily/Winged helix DNA-binding domain"/>
    <property type="match status" value="1"/>
</dbReference>
<keyword evidence="3" id="KW-0238">DNA-binding</keyword>
<gene>
    <name evidence="6" type="ORF">C725_0642</name>
</gene>
<dbReference type="PANTHER" id="PTHR30537:SF74">
    <property type="entry name" value="HTH-TYPE TRANSCRIPTIONAL REGULATOR TRPI"/>
    <property type="match status" value="1"/>
</dbReference>
<dbReference type="Pfam" id="PF03466">
    <property type="entry name" value="LysR_substrate"/>
    <property type="match status" value="1"/>
</dbReference>
<evidence type="ECO:0000313" key="7">
    <source>
        <dbReference type="Proteomes" id="UP000011717"/>
    </source>
</evidence>
<dbReference type="GO" id="GO:0003700">
    <property type="term" value="F:DNA-binding transcription factor activity"/>
    <property type="evidence" value="ECO:0007669"/>
    <property type="project" value="InterPro"/>
</dbReference>
<dbReference type="InterPro" id="IPR036390">
    <property type="entry name" value="WH_DNA-bd_sf"/>
</dbReference>
<dbReference type="InterPro" id="IPR005119">
    <property type="entry name" value="LysR_subst-bd"/>
</dbReference>
<dbReference type="OrthoDB" id="9794694at2"/>
<dbReference type="Gene3D" id="3.40.190.10">
    <property type="entry name" value="Periplasmic binding protein-like II"/>
    <property type="match status" value="2"/>
</dbReference>
<sequence length="304" mass="33594">MTRRLPPNGAIEAFLSVTRAGTLTEAAQDLNLSVSALSRRVQSLETHVGKPLFERRHHEFRLTPTGTQLLEMIEVPYDALVSALEEVRQDHDYRISVGVPPSFAGAWLMPRLHRFRKAHPDVDLKFDSSGSPKSKLGVSLDAIILFADREEERLEMRQLKPQAAFAVAAPGVLPDAGTLTERMQGQPLLIHSGLSHILPNWMAAMGLDSAPGSRIDEYDSGPVMVAAAESGLGVALVLEDMVAFYPGQTPRLVRPFGERVETPYSYYLAIRHASGSRQAMRWFRDWVMAEAEAERAAQTEPLTA</sequence>
<dbReference type="InterPro" id="IPR036388">
    <property type="entry name" value="WH-like_DNA-bd_sf"/>
</dbReference>
<organism evidence="6 7">
    <name type="scientific">Pacificimonas flava</name>
    <dbReference type="NCBI Taxonomy" id="1234595"/>
    <lineage>
        <taxon>Bacteria</taxon>
        <taxon>Pseudomonadati</taxon>
        <taxon>Pseudomonadota</taxon>
        <taxon>Alphaproteobacteria</taxon>
        <taxon>Sphingomonadales</taxon>
        <taxon>Sphingosinicellaceae</taxon>
        <taxon>Pacificimonas</taxon>
    </lineage>
</organism>
<dbReference type="SUPFAM" id="SSF53850">
    <property type="entry name" value="Periplasmic binding protein-like II"/>
    <property type="match status" value="1"/>
</dbReference>
<dbReference type="PRINTS" id="PR00039">
    <property type="entry name" value="HTHLYSR"/>
</dbReference>
<reference evidence="6 7" key="1">
    <citation type="journal article" date="2013" name="Genome Announc.">
        <title>Draft Genome Sequence of Strain JLT2015T, Belonging to the Family Sphingomonadaceae of the Alphaproteobacteria.</title>
        <authorList>
            <person name="Tang K."/>
            <person name="Liu K."/>
            <person name="Li S."/>
            <person name="Jiao N."/>
        </authorList>
    </citation>
    <scope>NUCLEOTIDE SEQUENCE [LARGE SCALE GENOMIC DNA]</scope>
    <source>
        <strain evidence="6 7">JLT2015</strain>
    </source>
</reference>
<evidence type="ECO:0000313" key="6">
    <source>
        <dbReference type="EMBL" id="EMD83670.1"/>
    </source>
</evidence>
<keyword evidence="4" id="KW-0804">Transcription</keyword>
<keyword evidence="7" id="KW-1185">Reference proteome</keyword>
<dbReference type="Proteomes" id="UP000011717">
    <property type="component" value="Unassembled WGS sequence"/>
</dbReference>
<dbReference type="EMBL" id="AMRV01000002">
    <property type="protein sequence ID" value="EMD83670.1"/>
    <property type="molecule type" value="Genomic_DNA"/>
</dbReference>
<protein>
    <submittedName>
        <fullName evidence="6">Transcriptional regulator, LysR family</fullName>
    </submittedName>
</protein>
<dbReference type="PROSITE" id="PS50931">
    <property type="entry name" value="HTH_LYSR"/>
    <property type="match status" value="1"/>
</dbReference>
<dbReference type="GO" id="GO:0043565">
    <property type="term" value="F:sequence-specific DNA binding"/>
    <property type="evidence" value="ECO:0007669"/>
    <property type="project" value="TreeGrafter"/>
</dbReference>
<comment type="caution">
    <text evidence="6">The sequence shown here is derived from an EMBL/GenBank/DDBJ whole genome shotgun (WGS) entry which is preliminary data.</text>
</comment>
<dbReference type="AlphaFoldDB" id="M2SE83"/>
<evidence type="ECO:0000256" key="2">
    <source>
        <dbReference type="ARBA" id="ARBA00023015"/>
    </source>
</evidence>
<accession>M2SE83</accession>
<dbReference type="InterPro" id="IPR058163">
    <property type="entry name" value="LysR-type_TF_proteobact-type"/>
</dbReference>
<dbReference type="GO" id="GO:0006351">
    <property type="term" value="P:DNA-templated transcription"/>
    <property type="evidence" value="ECO:0007669"/>
    <property type="project" value="TreeGrafter"/>
</dbReference>
<dbReference type="RefSeq" id="WP_008600112.1">
    <property type="nucleotide sequence ID" value="NZ_AMRV01000002.1"/>
</dbReference>
<dbReference type="SUPFAM" id="SSF46785">
    <property type="entry name" value="Winged helix' DNA-binding domain"/>
    <property type="match status" value="1"/>
</dbReference>
<dbReference type="InterPro" id="IPR000847">
    <property type="entry name" value="LysR_HTH_N"/>
</dbReference>
<name>M2SE83_9SPHN</name>
<evidence type="ECO:0000256" key="1">
    <source>
        <dbReference type="ARBA" id="ARBA00009437"/>
    </source>
</evidence>